<feature type="domain" description="HTH cro/C1-type" evidence="1">
    <location>
        <begin position="24"/>
        <end position="78"/>
    </location>
</feature>
<dbReference type="Pfam" id="PF01381">
    <property type="entry name" value="HTH_3"/>
    <property type="match status" value="1"/>
</dbReference>
<accession>A0A1N7RGY9</accession>
<dbReference type="EMBL" id="FTOR01000015">
    <property type="protein sequence ID" value="SIT34254.1"/>
    <property type="molecule type" value="Genomic_DNA"/>
</dbReference>
<evidence type="ECO:0000313" key="2">
    <source>
        <dbReference type="EMBL" id="SIT34254.1"/>
    </source>
</evidence>
<dbReference type="Gene3D" id="1.10.260.40">
    <property type="entry name" value="lambda repressor-like DNA-binding domains"/>
    <property type="match status" value="1"/>
</dbReference>
<dbReference type="SMART" id="SM00530">
    <property type="entry name" value="HTH_XRE"/>
    <property type="match status" value="1"/>
</dbReference>
<dbReference type="PROSITE" id="PS50943">
    <property type="entry name" value="HTH_CROC1"/>
    <property type="match status" value="1"/>
</dbReference>
<dbReference type="InterPro" id="IPR010982">
    <property type="entry name" value="Lambda_DNA-bd_dom_sf"/>
</dbReference>
<sequence length="91" mass="10626">MRKPLSPKIQRKLKQHLAIVGRNLHTLRKARKESLKTVGSQIHMASTTLSRMEKGLYNFKLEKLWQLSKYYGVEVDDILFKGFPDGKKQNK</sequence>
<dbReference type="STRING" id="477680.SAMN05421788_11577"/>
<dbReference type="GO" id="GO:0003677">
    <property type="term" value="F:DNA binding"/>
    <property type="evidence" value="ECO:0007669"/>
    <property type="project" value="InterPro"/>
</dbReference>
<organism evidence="2 3">
    <name type="scientific">Filimonas lacunae</name>
    <dbReference type="NCBI Taxonomy" id="477680"/>
    <lineage>
        <taxon>Bacteria</taxon>
        <taxon>Pseudomonadati</taxon>
        <taxon>Bacteroidota</taxon>
        <taxon>Chitinophagia</taxon>
        <taxon>Chitinophagales</taxon>
        <taxon>Chitinophagaceae</taxon>
        <taxon>Filimonas</taxon>
    </lineage>
</organism>
<gene>
    <name evidence="2" type="ORF">SAMN05421788_11577</name>
</gene>
<dbReference type="SUPFAM" id="SSF47413">
    <property type="entry name" value="lambda repressor-like DNA-binding domains"/>
    <property type="match status" value="1"/>
</dbReference>
<protein>
    <submittedName>
        <fullName evidence="2">Helix-turn-helix</fullName>
    </submittedName>
</protein>
<proteinExistence type="predicted"/>
<evidence type="ECO:0000313" key="3">
    <source>
        <dbReference type="Proteomes" id="UP000186917"/>
    </source>
</evidence>
<reference evidence="3" key="1">
    <citation type="submission" date="2017-01" db="EMBL/GenBank/DDBJ databases">
        <authorList>
            <person name="Varghese N."/>
            <person name="Submissions S."/>
        </authorList>
    </citation>
    <scope>NUCLEOTIDE SEQUENCE [LARGE SCALE GENOMIC DNA]</scope>
    <source>
        <strain evidence="3">DSM 21054</strain>
    </source>
</reference>
<dbReference type="Proteomes" id="UP000186917">
    <property type="component" value="Unassembled WGS sequence"/>
</dbReference>
<dbReference type="RefSeq" id="WP_076382642.1">
    <property type="nucleotide sequence ID" value="NZ_AP017422.1"/>
</dbReference>
<evidence type="ECO:0000259" key="1">
    <source>
        <dbReference type="PROSITE" id="PS50943"/>
    </source>
</evidence>
<dbReference type="CDD" id="cd00093">
    <property type="entry name" value="HTH_XRE"/>
    <property type="match status" value="1"/>
</dbReference>
<keyword evidence="3" id="KW-1185">Reference proteome</keyword>
<dbReference type="InterPro" id="IPR001387">
    <property type="entry name" value="Cro/C1-type_HTH"/>
</dbReference>
<dbReference type="AlphaFoldDB" id="A0A1N7RGY9"/>
<name>A0A1N7RGY9_9BACT</name>